<gene>
    <name evidence="2" type="ORF">CATMQ487_31950</name>
</gene>
<dbReference type="Pfam" id="PF07110">
    <property type="entry name" value="EthD"/>
    <property type="match status" value="1"/>
</dbReference>
<name>A0ABM7YP48_9BURK</name>
<keyword evidence="3" id="KW-1185">Reference proteome</keyword>
<dbReference type="EMBL" id="AP025730">
    <property type="protein sequence ID" value="BDI06225.1"/>
    <property type="molecule type" value="Genomic_DNA"/>
</dbReference>
<dbReference type="Gene3D" id="3.30.70.100">
    <property type="match status" value="1"/>
</dbReference>
<dbReference type="InterPro" id="IPR011008">
    <property type="entry name" value="Dimeric_a/b-barrel"/>
</dbReference>
<evidence type="ECO:0000313" key="2">
    <source>
        <dbReference type="EMBL" id="BDI06225.1"/>
    </source>
</evidence>
<reference evidence="2" key="1">
    <citation type="submission" date="2022-04" db="EMBL/GenBank/DDBJ databases">
        <title>Whole genome sequence of Sphaerotilus sp. FB-5.</title>
        <authorList>
            <person name="Takeda M."/>
            <person name="Narihara S."/>
            <person name="Akimoto M."/>
            <person name="Akimoto R."/>
            <person name="Nishiyashiki S."/>
            <person name="Murakami T."/>
        </authorList>
    </citation>
    <scope>NUCLEOTIDE SEQUENCE</scope>
    <source>
        <strain evidence="2">FB-5</strain>
    </source>
</reference>
<dbReference type="RefSeq" id="WP_251969526.1">
    <property type="nucleotide sequence ID" value="NZ_AP025730.1"/>
</dbReference>
<sequence length="242" mass="26782">MPAPDFNAQTTDAPIQTQVWKMIYLARRNPALAPEDFPQAWREHSALGRQCRNVGERVLSVAQCSRLLDVPLPGASADYDGVNLLLLRDRDAATMIWSDPETLAVMRPDEPRVFDRYVRDFTLVCREQVLRDAPRSAVVLHGFLRRRPGLSAESLLQAIAEAGSAGPFDAAQRIVLNEVMDTPPPGYEYDAIVEWWFDSVPAVHQAFGGRDDLRAGLPAPLAQALDGAGSVFLLTRVTHSRP</sequence>
<proteinExistence type="predicted"/>
<dbReference type="Proteomes" id="UP001057498">
    <property type="component" value="Chromosome"/>
</dbReference>
<protein>
    <recommendedName>
        <fullName evidence="1">EthD domain-containing protein</fullName>
    </recommendedName>
</protein>
<evidence type="ECO:0000313" key="3">
    <source>
        <dbReference type="Proteomes" id="UP001057498"/>
    </source>
</evidence>
<dbReference type="InterPro" id="IPR009799">
    <property type="entry name" value="EthD_dom"/>
</dbReference>
<evidence type="ECO:0000259" key="1">
    <source>
        <dbReference type="Pfam" id="PF07110"/>
    </source>
</evidence>
<feature type="domain" description="EthD" evidence="1">
    <location>
        <begin position="30"/>
        <end position="115"/>
    </location>
</feature>
<accession>A0ABM7YP48</accession>
<organism evidence="2 3">
    <name type="scientific">Sphaerotilus microaerophilus</name>
    <dbReference type="NCBI Taxonomy" id="2914710"/>
    <lineage>
        <taxon>Bacteria</taxon>
        <taxon>Pseudomonadati</taxon>
        <taxon>Pseudomonadota</taxon>
        <taxon>Betaproteobacteria</taxon>
        <taxon>Burkholderiales</taxon>
        <taxon>Sphaerotilaceae</taxon>
        <taxon>Sphaerotilus</taxon>
    </lineage>
</organism>
<dbReference type="SUPFAM" id="SSF54909">
    <property type="entry name" value="Dimeric alpha+beta barrel"/>
    <property type="match status" value="2"/>
</dbReference>